<reference evidence="6 7" key="1">
    <citation type="submission" date="2020-06" db="EMBL/GenBank/DDBJ databases">
        <title>Genome sequence of Rhizobium sp strain ADMK78.</title>
        <authorList>
            <person name="Rahi P."/>
        </authorList>
    </citation>
    <scope>NUCLEOTIDE SEQUENCE [LARGE SCALE GENOMIC DNA]</scope>
    <source>
        <strain evidence="6 7">ADMK78</strain>
    </source>
</reference>
<dbReference type="PANTHER" id="PTHR33337:SF40">
    <property type="entry name" value="CENP-V_GFA DOMAIN-CONTAINING PROTEIN-RELATED"/>
    <property type="match status" value="1"/>
</dbReference>
<accession>A0ABX6QQG0</accession>
<gene>
    <name evidence="6" type="ORF">FE840_014905</name>
</gene>
<keyword evidence="3" id="KW-0862">Zinc</keyword>
<comment type="similarity">
    <text evidence="1">Belongs to the Gfa family.</text>
</comment>
<dbReference type="EMBL" id="CP058350">
    <property type="protein sequence ID" value="QLF70724.1"/>
    <property type="molecule type" value="Genomic_DNA"/>
</dbReference>
<evidence type="ECO:0000256" key="4">
    <source>
        <dbReference type="ARBA" id="ARBA00023239"/>
    </source>
</evidence>
<evidence type="ECO:0000259" key="5">
    <source>
        <dbReference type="PROSITE" id="PS51891"/>
    </source>
</evidence>
<sequence>MSEGHEGRCLCEAVRLKVSGPLTELSFCHCSQCRRQTGLYYATTDVLMDKLSIEGEENVRWYRSSAKASRAFCGQCGSALFWHADGSPRIAVMAGVFDMPTGLSGGRHIYCEDKGDFYDLPQARDVRA</sequence>
<dbReference type="Proteomes" id="UP000308530">
    <property type="component" value="Chromosome"/>
</dbReference>
<dbReference type="PANTHER" id="PTHR33337">
    <property type="entry name" value="GFA DOMAIN-CONTAINING PROTEIN"/>
    <property type="match status" value="1"/>
</dbReference>
<evidence type="ECO:0000313" key="6">
    <source>
        <dbReference type="EMBL" id="QLF70724.1"/>
    </source>
</evidence>
<dbReference type="InterPro" id="IPR011057">
    <property type="entry name" value="Mss4-like_sf"/>
</dbReference>
<dbReference type="Gene3D" id="3.90.1590.10">
    <property type="entry name" value="glutathione-dependent formaldehyde- activating enzyme (gfa)"/>
    <property type="match status" value="1"/>
</dbReference>
<dbReference type="Pfam" id="PF04828">
    <property type="entry name" value="GFA"/>
    <property type="match status" value="1"/>
</dbReference>
<dbReference type="SUPFAM" id="SSF51316">
    <property type="entry name" value="Mss4-like"/>
    <property type="match status" value="1"/>
</dbReference>
<keyword evidence="7" id="KW-1185">Reference proteome</keyword>
<evidence type="ECO:0000313" key="7">
    <source>
        <dbReference type="Proteomes" id="UP000308530"/>
    </source>
</evidence>
<name>A0ABX6QQG0_9HYPH</name>
<evidence type="ECO:0000256" key="2">
    <source>
        <dbReference type="ARBA" id="ARBA00022723"/>
    </source>
</evidence>
<keyword evidence="2" id="KW-0479">Metal-binding</keyword>
<organism evidence="6 7">
    <name type="scientific">Peteryoungia desertarenae</name>
    <dbReference type="NCBI Taxonomy" id="1813451"/>
    <lineage>
        <taxon>Bacteria</taxon>
        <taxon>Pseudomonadati</taxon>
        <taxon>Pseudomonadota</taxon>
        <taxon>Alphaproteobacteria</taxon>
        <taxon>Hyphomicrobiales</taxon>
        <taxon>Rhizobiaceae</taxon>
        <taxon>Peteryoungia</taxon>
    </lineage>
</organism>
<dbReference type="InterPro" id="IPR006913">
    <property type="entry name" value="CENP-V/GFA"/>
</dbReference>
<feature type="domain" description="CENP-V/GFA" evidence="5">
    <location>
        <begin position="5"/>
        <end position="119"/>
    </location>
</feature>
<dbReference type="RefSeq" id="WP_138286278.1">
    <property type="nucleotide sequence ID" value="NZ_CP058350.1"/>
</dbReference>
<dbReference type="PROSITE" id="PS51891">
    <property type="entry name" value="CENP_V_GFA"/>
    <property type="match status" value="1"/>
</dbReference>
<proteinExistence type="inferred from homology"/>
<evidence type="ECO:0000256" key="3">
    <source>
        <dbReference type="ARBA" id="ARBA00022833"/>
    </source>
</evidence>
<evidence type="ECO:0000256" key="1">
    <source>
        <dbReference type="ARBA" id="ARBA00005495"/>
    </source>
</evidence>
<keyword evidence="4" id="KW-0456">Lyase</keyword>
<protein>
    <submittedName>
        <fullName evidence="6">GFA family protein</fullName>
    </submittedName>
</protein>